<feature type="region of interest" description="Disordered" evidence="1">
    <location>
        <begin position="148"/>
        <end position="167"/>
    </location>
</feature>
<dbReference type="Proteomes" id="UP000533954">
    <property type="component" value="Unassembled WGS sequence"/>
</dbReference>
<accession>A0A7K7VR96</accession>
<reference evidence="2 3" key="1">
    <citation type="submission" date="2019-09" db="EMBL/GenBank/DDBJ databases">
        <title>Bird 10,000 Genomes (B10K) Project - Family phase.</title>
        <authorList>
            <person name="Zhang G."/>
        </authorList>
    </citation>
    <scope>NUCLEOTIDE SEQUENCE [LARGE SCALE GENOMIC DNA]</scope>
    <source>
        <strain evidence="2">B10K-LSUMZ-16893</strain>
    </source>
</reference>
<feature type="non-terminal residue" evidence="2">
    <location>
        <position position="167"/>
    </location>
</feature>
<keyword evidence="3" id="KW-1185">Reference proteome</keyword>
<dbReference type="EMBL" id="VZSX01000325">
    <property type="protein sequence ID" value="NXA43767.1"/>
    <property type="molecule type" value="Genomic_DNA"/>
</dbReference>
<dbReference type="OrthoDB" id="5317514at2759"/>
<name>A0A7K7VR96_EUDEL</name>
<gene>
    <name evidence="2" type="primary">Itga10</name>
    <name evidence="2" type="ORF">EUDELE_R14647</name>
</gene>
<comment type="caution">
    <text evidence="2">The sequence shown here is derived from an EMBL/GenBank/DDBJ whole genome shotgun (WGS) entry which is preliminary data.</text>
</comment>
<proteinExistence type="predicted"/>
<organism evidence="2 3">
    <name type="scientific">Eudromia elegans</name>
    <name type="common">Elegant crested-tinamou</name>
    <dbReference type="NCBI Taxonomy" id="8805"/>
    <lineage>
        <taxon>Eukaryota</taxon>
        <taxon>Metazoa</taxon>
        <taxon>Chordata</taxon>
        <taxon>Craniata</taxon>
        <taxon>Vertebrata</taxon>
        <taxon>Euteleostomi</taxon>
        <taxon>Archelosauria</taxon>
        <taxon>Archosauria</taxon>
        <taxon>Dinosauria</taxon>
        <taxon>Saurischia</taxon>
        <taxon>Theropoda</taxon>
        <taxon>Coelurosauria</taxon>
        <taxon>Aves</taxon>
        <taxon>Palaeognathae</taxon>
        <taxon>Tinamiformes</taxon>
        <taxon>Tinamidae</taxon>
        <taxon>Eudromia</taxon>
    </lineage>
</organism>
<protein>
    <submittedName>
        <fullName evidence="2">ITA10 protein</fullName>
    </submittedName>
</protein>
<evidence type="ECO:0000313" key="3">
    <source>
        <dbReference type="Proteomes" id="UP000533954"/>
    </source>
</evidence>
<feature type="non-terminal residue" evidence="2">
    <location>
        <position position="1"/>
    </location>
</feature>
<dbReference type="AlphaFoldDB" id="A0A7K7VR96"/>
<evidence type="ECO:0000256" key="1">
    <source>
        <dbReference type="SAM" id="MobiDB-lite"/>
    </source>
</evidence>
<feature type="compositionally biased region" description="Basic and acidic residues" evidence="1">
    <location>
        <begin position="158"/>
        <end position="167"/>
    </location>
</feature>
<evidence type="ECO:0000313" key="2">
    <source>
        <dbReference type="EMBL" id="NXA43767.1"/>
    </source>
</evidence>
<sequence>PQVAFALEFEFSCSVLLERAEVELEATSAEAEATLQDNAVQLGAALRYEPELFLSSEATLHRYEVQPRGAHGPEFKTTVRVSAARPDAGARPAAPHPPLCAQVHNLGCYAVRNVTLRMALPATGHRGVPFLSVTRVTADNATCVLRGPGEEPAAVPVHPEDLRHVER</sequence>